<dbReference type="SUPFAM" id="SSF74653">
    <property type="entry name" value="TolA/TonB C-terminal domain"/>
    <property type="match status" value="1"/>
</dbReference>
<evidence type="ECO:0000256" key="1">
    <source>
        <dbReference type="SAM" id="MobiDB-lite"/>
    </source>
</evidence>
<organism evidence="2">
    <name type="scientific">Candidatus Moduliflexus flocculans</name>
    <dbReference type="NCBI Taxonomy" id="1499966"/>
    <lineage>
        <taxon>Bacteria</taxon>
        <taxon>Candidatus Moduliflexota</taxon>
        <taxon>Candidatus Moduliflexia</taxon>
        <taxon>Candidatus Moduliflexales</taxon>
        <taxon>Candidatus Moduliflexaceae</taxon>
    </lineage>
</organism>
<dbReference type="Proteomes" id="UP000030700">
    <property type="component" value="Unassembled WGS sequence"/>
</dbReference>
<gene>
    <name evidence="2" type="ORF">U14_04957</name>
</gene>
<evidence type="ECO:0008006" key="4">
    <source>
        <dbReference type="Google" id="ProtNLM"/>
    </source>
</evidence>
<keyword evidence="3" id="KW-1185">Reference proteome</keyword>
<evidence type="ECO:0000313" key="3">
    <source>
        <dbReference type="Proteomes" id="UP000030700"/>
    </source>
</evidence>
<feature type="compositionally biased region" description="Polar residues" evidence="1">
    <location>
        <begin position="173"/>
        <end position="185"/>
    </location>
</feature>
<dbReference type="EMBL" id="DF820460">
    <property type="protein sequence ID" value="GAK53686.1"/>
    <property type="molecule type" value="Genomic_DNA"/>
</dbReference>
<protein>
    <recommendedName>
        <fullName evidence="4">TonB family protein</fullName>
    </recommendedName>
</protein>
<dbReference type="HOGENOM" id="CLU_965275_0_0_0"/>
<reference evidence="2" key="1">
    <citation type="journal article" date="2015" name="PeerJ">
        <title>First genomic representation of candidate bacterial phylum KSB3 points to enhanced environmental sensing as a trigger of wastewater bulking.</title>
        <authorList>
            <person name="Sekiguchi Y."/>
            <person name="Ohashi A."/>
            <person name="Parks D.H."/>
            <person name="Yamauchi T."/>
            <person name="Tyson G.W."/>
            <person name="Hugenholtz P."/>
        </authorList>
    </citation>
    <scope>NUCLEOTIDE SEQUENCE [LARGE SCALE GENOMIC DNA]</scope>
</reference>
<feature type="compositionally biased region" description="Pro residues" evidence="1">
    <location>
        <begin position="76"/>
        <end position="112"/>
    </location>
</feature>
<name>A0A081BQK5_9BACT</name>
<evidence type="ECO:0000313" key="2">
    <source>
        <dbReference type="EMBL" id="GAK53686.1"/>
    </source>
</evidence>
<feature type="region of interest" description="Disordered" evidence="1">
    <location>
        <begin position="66"/>
        <end position="131"/>
    </location>
</feature>
<accession>A0A081BQK5</accession>
<proteinExistence type="predicted"/>
<sequence>MLLHAMIFGVIAAVYLFPSEVVMTPFPEQEAQMVDLVEPAELPENLPEPQITKAPEKAQNKLIAFRNVSSVAEKPTPTPEPTVTPTPRPRDTPTPVPVKSPTPTPKELPTPTPRFLLPKREPPTPTPHEPLVALDIPKREPVLERTPENWQRPTIYDPNEPVIQPRRTGTPGARNQSATPGMPSQLSMGGPSVMLDQEGAFPFPEYLSHIEKKISGLWFPQGSGTLSLYLVIDRNGKILKSGIDKGEGIGVEKLQESVVRAMALIKRFDPLPQDYSGMALRVRIVVRR</sequence>
<dbReference type="STRING" id="1499966.U14_04957"/>
<feature type="region of interest" description="Disordered" evidence="1">
    <location>
        <begin position="151"/>
        <end position="185"/>
    </location>
</feature>
<dbReference type="AlphaFoldDB" id="A0A081BQK5"/>